<protein>
    <recommendedName>
        <fullName evidence="3">J domain-containing protein</fullName>
    </recommendedName>
</protein>
<accession>A0ABR1UI87</accession>
<organism evidence="1 2">
    <name type="scientific">Apiospora phragmitis</name>
    <dbReference type="NCBI Taxonomy" id="2905665"/>
    <lineage>
        <taxon>Eukaryota</taxon>
        <taxon>Fungi</taxon>
        <taxon>Dikarya</taxon>
        <taxon>Ascomycota</taxon>
        <taxon>Pezizomycotina</taxon>
        <taxon>Sordariomycetes</taxon>
        <taxon>Xylariomycetidae</taxon>
        <taxon>Amphisphaeriales</taxon>
        <taxon>Apiosporaceae</taxon>
        <taxon>Apiospora</taxon>
    </lineage>
</organism>
<dbReference type="InterPro" id="IPR029021">
    <property type="entry name" value="Prot-tyrosine_phosphatase-like"/>
</dbReference>
<gene>
    <name evidence="1" type="ORF">PG994_009068</name>
</gene>
<evidence type="ECO:0000313" key="1">
    <source>
        <dbReference type="EMBL" id="KAK8058620.1"/>
    </source>
</evidence>
<comment type="caution">
    <text evidence="1">The sequence shown here is derived from an EMBL/GenBank/DDBJ whole genome shotgun (WGS) entry which is preliminary data.</text>
</comment>
<reference evidence="1 2" key="1">
    <citation type="submission" date="2023-01" db="EMBL/GenBank/DDBJ databases">
        <title>Analysis of 21 Apiospora genomes using comparative genomics revels a genus with tremendous synthesis potential of carbohydrate active enzymes and secondary metabolites.</title>
        <authorList>
            <person name="Sorensen T."/>
        </authorList>
    </citation>
    <scope>NUCLEOTIDE SEQUENCE [LARGE SCALE GENOMIC DNA]</scope>
    <source>
        <strain evidence="1 2">CBS 135458</strain>
    </source>
</reference>
<sequence>MRALGLDYDAALSVVRRHRPAVSPNPGFADQLRLRHQLQYRIFADGDLATTKPEYDSWRDGRGILMSRSEEARREANFGWAKSIVAALEYQQRVDLGQE</sequence>
<proteinExistence type="predicted"/>
<keyword evidence="2" id="KW-1185">Reference proteome</keyword>
<dbReference type="SUPFAM" id="SSF52799">
    <property type="entry name" value="(Phosphotyrosine protein) phosphatases II"/>
    <property type="match status" value="1"/>
</dbReference>
<evidence type="ECO:0000313" key="2">
    <source>
        <dbReference type="Proteomes" id="UP001480595"/>
    </source>
</evidence>
<dbReference type="Gene3D" id="3.90.190.10">
    <property type="entry name" value="Protein tyrosine phosphatase superfamily"/>
    <property type="match status" value="1"/>
</dbReference>
<name>A0ABR1UI87_9PEZI</name>
<dbReference type="GeneID" id="92093540"/>
<dbReference type="RefSeq" id="XP_066714066.1">
    <property type="nucleotide sequence ID" value="XM_066860477.1"/>
</dbReference>
<evidence type="ECO:0008006" key="3">
    <source>
        <dbReference type="Google" id="ProtNLM"/>
    </source>
</evidence>
<dbReference type="Proteomes" id="UP001480595">
    <property type="component" value="Unassembled WGS sequence"/>
</dbReference>
<dbReference type="EMBL" id="JAQQWL010000009">
    <property type="protein sequence ID" value="KAK8058620.1"/>
    <property type="molecule type" value="Genomic_DNA"/>
</dbReference>